<evidence type="ECO:0000256" key="3">
    <source>
        <dbReference type="ARBA" id="ARBA00022553"/>
    </source>
</evidence>
<dbReference type="GO" id="GO:0016740">
    <property type="term" value="F:transferase activity"/>
    <property type="evidence" value="ECO:0007669"/>
    <property type="project" value="UniProtKB-KW"/>
</dbReference>
<dbReference type="Gene3D" id="3.40.50.12780">
    <property type="entry name" value="N-terminal domain of ligase-like"/>
    <property type="match status" value="2"/>
</dbReference>
<dbReference type="SMART" id="SM00823">
    <property type="entry name" value="PKS_PP"/>
    <property type="match status" value="2"/>
</dbReference>
<dbReference type="GO" id="GO:0008610">
    <property type="term" value="P:lipid biosynthetic process"/>
    <property type="evidence" value="ECO:0007669"/>
    <property type="project" value="UniProtKB-ARBA"/>
</dbReference>
<dbReference type="FunFam" id="1.10.1200.10:FF:000016">
    <property type="entry name" value="Non-ribosomal peptide synthase"/>
    <property type="match status" value="1"/>
</dbReference>
<dbReference type="SMART" id="SM00824">
    <property type="entry name" value="PKS_TE"/>
    <property type="match status" value="1"/>
</dbReference>
<dbReference type="Pfam" id="PF00501">
    <property type="entry name" value="AMP-binding"/>
    <property type="match status" value="2"/>
</dbReference>
<dbReference type="Pfam" id="PF00975">
    <property type="entry name" value="Thioesterase"/>
    <property type="match status" value="1"/>
</dbReference>
<dbReference type="InterPro" id="IPR023213">
    <property type="entry name" value="CAT-like_dom_sf"/>
</dbReference>
<dbReference type="EMBL" id="RJKM01000001">
    <property type="protein sequence ID" value="ROP36404.1"/>
    <property type="molecule type" value="Genomic_DNA"/>
</dbReference>
<name>A0A3N1H1M0_9PSEU</name>
<evidence type="ECO:0000256" key="4">
    <source>
        <dbReference type="ARBA" id="ARBA00022679"/>
    </source>
</evidence>
<gene>
    <name evidence="6" type="ORF">EDD40_1671</name>
</gene>
<dbReference type="NCBIfam" id="TIGR01733">
    <property type="entry name" value="AA-adenyl-dom"/>
    <property type="match status" value="2"/>
</dbReference>
<evidence type="ECO:0000256" key="1">
    <source>
        <dbReference type="ARBA" id="ARBA00001957"/>
    </source>
</evidence>
<dbReference type="Gene3D" id="3.30.559.10">
    <property type="entry name" value="Chloramphenicol acetyltransferase-like domain"/>
    <property type="match status" value="2"/>
</dbReference>
<dbReference type="Proteomes" id="UP000268727">
    <property type="component" value="Unassembled WGS sequence"/>
</dbReference>
<proteinExistence type="predicted"/>
<dbReference type="FunFam" id="3.40.50.980:FF:000002">
    <property type="entry name" value="Enterobactin synthetase component F"/>
    <property type="match status" value="1"/>
</dbReference>
<dbReference type="SUPFAM" id="SSF53474">
    <property type="entry name" value="alpha/beta-Hydrolases"/>
    <property type="match status" value="1"/>
</dbReference>
<dbReference type="GO" id="GO:0072330">
    <property type="term" value="P:monocarboxylic acid biosynthetic process"/>
    <property type="evidence" value="ECO:0007669"/>
    <property type="project" value="UniProtKB-ARBA"/>
</dbReference>
<dbReference type="InterPro" id="IPR036736">
    <property type="entry name" value="ACP-like_sf"/>
</dbReference>
<dbReference type="GO" id="GO:0044550">
    <property type="term" value="P:secondary metabolite biosynthetic process"/>
    <property type="evidence" value="ECO:0007669"/>
    <property type="project" value="TreeGrafter"/>
</dbReference>
<keyword evidence="3" id="KW-0597">Phosphoprotein</keyword>
<protein>
    <submittedName>
        <fullName evidence="6">Amino acid adenylation domain-containing protein</fullName>
    </submittedName>
</protein>
<dbReference type="SUPFAM" id="SSF47336">
    <property type="entry name" value="ACP-like"/>
    <property type="match status" value="2"/>
</dbReference>
<dbReference type="InterPro" id="IPR010071">
    <property type="entry name" value="AA_adenyl_dom"/>
</dbReference>
<evidence type="ECO:0000313" key="7">
    <source>
        <dbReference type="Proteomes" id="UP000268727"/>
    </source>
</evidence>
<reference evidence="6 7" key="1">
    <citation type="submission" date="2018-11" db="EMBL/GenBank/DDBJ databases">
        <title>Sequencing the genomes of 1000 actinobacteria strains.</title>
        <authorList>
            <person name="Klenk H.-P."/>
        </authorList>
    </citation>
    <scope>NUCLEOTIDE SEQUENCE [LARGE SCALE GENOMIC DNA]</scope>
    <source>
        <strain evidence="6 7">DSM 44231</strain>
    </source>
</reference>
<feature type="domain" description="Carrier" evidence="5">
    <location>
        <begin position="1959"/>
        <end position="2034"/>
    </location>
</feature>
<evidence type="ECO:0000313" key="6">
    <source>
        <dbReference type="EMBL" id="ROP36404.1"/>
    </source>
</evidence>
<dbReference type="Gene3D" id="1.10.1200.10">
    <property type="entry name" value="ACP-like"/>
    <property type="match status" value="2"/>
</dbReference>
<dbReference type="Pfam" id="PF00550">
    <property type="entry name" value="PP-binding"/>
    <property type="match status" value="2"/>
</dbReference>
<dbReference type="SUPFAM" id="SSF52777">
    <property type="entry name" value="CoA-dependent acyltransferases"/>
    <property type="match status" value="4"/>
</dbReference>
<accession>A0A3N1H1M0</accession>
<dbReference type="Gene3D" id="3.30.559.30">
    <property type="entry name" value="Nonribosomal peptide synthetase, condensation domain"/>
    <property type="match status" value="2"/>
</dbReference>
<dbReference type="Pfam" id="PF00668">
    <property type="entry name" value="Condensation"/>
    <property type="match status" value="2"/>
</dbReference>
<organism evidence="6 7">
    <name type="scientific">Saccharothrix texasensis</name>
    <dbReference type="NCBI Taxonomy" id="103734"/>
    <lineage>
        <taxon>Bacteria</taxon>
        <taxon>Bacillati</taxon>
        <taxon>Actinomycetota</taxon>
        <taxon>Actinomycetes</taxon>
        <taxon>Pseudonocardiales</taxon>
        <taxon>Pseudonocardiaceae</taxon>
        <taxon>Saccharothrix</taxon>
    </lineage>
</organism>
<evidence type="ECO:0000256" key="2">
    <source>
        <dbReference type="ARBA" id="ARBA00022450"/>
    </source>
</evidence>
<dbReference type="InterPro" id="IPR020845">
    <property type="entry name" value="AMP-binding_CS"/>
</dbReference>
<feature type="domain" description="Carrier" evidence="5">
    <location>
        <begin position="920"/>
        <end position="994"/>
    </location>
</feature>
<dbReference type="InterPro" id="IPR042099">
    <property type="entry name" value="ANL_N_sf"/>
</dbReference>
<dbReference type="GO" id="GO:0031177">
    <property type="term" value="F:phosphopantetheine binding"/>
    <property type="evidence" value="ECO:0007669"/>
    <property type="project" value="InterPro"/>
</dbReference>
<keyword evidence="4" id="KW-0808">Transferase</keyword>
<dbReference type="InterPro" id="IPR006162">
    <property type="entry name" value="Ppantetheine_attach_site"/>
</dbReference>
<keyword evidence="2" id="KW-0596">Phosphopantetheine</keyword>
<dbReference type="PROSITE" id="PS00012">
    <property type="entry name" value="PHOSPHOPANTETHEINE"/>
    <property type="match status" value="1"/>
</dbReference>
<dbReference type="InterPro" id="IPR009081">
    <property type="entry name" value="PP-bd_ACP"/>
</dbReference>
<dbReference type="FunFam" id="3.40.50.1820:FF:000439">
    <property type="entry name" value="Non-ribosomal peptide synthetase OfaC"/>
    <property type="match status" value="1"/>
</dbReference>
<dbReference type="InterPro" id="IPR025110">
    <property type="entry name" value="AMP-bd_C"/>
</dbReference>
<dbReference type="Gene3D" id="3.30.300.30">
    <property type="match status" value="2"/>
</dbReference>
<dbReference type="GO" id="GO:0005829">
    <property type="term" value="C:cytosol"/>
    <property type="evidence" value="ECO:0007669"/>
    <property type="project" value="TreeGrafter"/>
</dbReference>
<dbReference type="SUPFAM" id="SSF56801">
    <property type="entry name" value="Acetyl-CoA synthetase-like"/>
    <property type="match status" value="2"/>
</dbReference>
<dbReference type="PROSITE" id="PS50075">
    <property type="entry name" value="CARRIER"/>
    <property type="match status" value="2"/>
</dbReference>
<dbReference type="InterPro" id="IPR001242">
    <property type="entry name" value="Condensation_dom"/>
</dbReference>
<evidence type="ECO:0000259" key="5">
    <source>
        <dbReference type="PROSITE" id="PS50075"/>
    </source>
</evidence>
<dbReference type="InterPro" id="IPR029058">
    <property type="entry name" value="AB_hydrolase_fold"/>
</dbReference>
<dbReference type="InterPro" id="IPR020802">
    <property type="entry name" value="TesA-like"/>
</dbReference>
<dbReference type="GO" id="GO:0043041">
    <property type="term" value="P:amino acid activation for nonribosomal peptide biosynthetic process"/>
    <property type="evidence" value="ECO:0007669"/>
    <property type="project" value="TreeGrafter"/>
</dbReference>
<keyword evidence="7" id="KW-1185">Reference proteome</keyword>
<dbReference type="FunFam" id="3.40.50.12780:FF:000012">
    <property type="entry name" value="Non-ribosomal peptide synthetase"/>
    <property type="match status" value="1"/>
</dbReference>
<dbReference type="Pfam" id="PF13193">
    <property type="entry name" value="AMP-binding_C"/>
    <property type="match status" value="1"/>
</dbReference>
<dbReference type="PROSITE" id="PS00455">
    <property type="entry name" value="AMP_BINDING"/>
    <property type="match status" value="2"/>
</dbReference>
<dbReference type="InterPro" id="IPR045851">
    <property type="entry name" value="AMP-bd_C_sf"/>
</dbReference>
<sequence length="2326" mass="255033">MAGAQFPELDQYTVFIYDRYRGDVDEDRLVQAMAEAARRTDAFRLRFSEEDGEPYQWLAGDAEFTVRRVRLNRESEVGRWLGDEFSTTYDLTGDRLVDLVLLNAGGSVYAYVRTHHVICDAWGLQLFLARVRAEYLGTATETPSFTELTAADTYEGSARHEEDRAFFEQATAGVEPVLFTRRSPRGRRRTRRYSFPLERALVDAVRDRGESPFVVFSTAVALYLAKVHQVDEVVLGVPVLNRSGALAKQTVGQFANTLPLRVDTRAELTGTEVLSRVRQDTRALLKHQRLPLGDLAAGGPLFDTTVAYLGKPPATPMPGVSYETVARTHAHDQDALAIWVSEFDRAEDPRVDLECATDVFDADFPIEAAARHIQAFFRALATSSGQPVGELDPLSEQERHDLVHAHNATDAPFPDDTTLPELFARQVELTPDRVALVGPDGVTVTYAGLAARVNAVAAALRARGVTRDDPVAVLVERGPHLLPAVLGAQLAGGAYVPVDPAYPAERVRLLLEDSGAKVALLGDVEVDPAALGSVGAALRVADLPRAEPVAPLASPTDLAYVIYTSGSTGRPKGVMVEHRSVVNRLWWMQRRYPIGEHDVLLQKTPVSFDVSVWELFWWGFTGARLSLLPPGAEKDPREVLRAVERDGVTVVHFVPSMFAPLLELLEEDPDARRAASSLRLVFCSGEALPPAQVARFNRVFGDGARLVNLYGPTEATVDVSAYDCPPGTPTRVPIGSPIDNIRLHVLDRAGRPQPAGAPGELHIGGVGVARGYLNQPALTAERFVHDHLAGEGRLYRTGDRARRLADGTLEYLGRVDDQVKIRGNRVEPGEVRDHVAALPGVRDAAVVVRHSDALGAHLVAYCVADDELDPAALRAGMARAVPEHLIPAFFVRIDAIPLSPNGKLDRKRLPEVVGAPRGGKPRTPVEAELAEVWADVLGVPEVGIHDNYFALGGDSIVMLRLRARAGRRGLRFEPADLLRHPTVAGLAGRLSATVAPESRLAPFELVSEVDRPRLAGLADAFPVNRLSLGLLFHSGRHPDSSVYHDVFRYRFDVAWDERALRRAFDAVLARHPALRSSFDLAGSSEPLQRVHEHVTGGLEVVDLRGRADAEAVIGKHVEQRRFHRYELDRAPLHLFTAFVRDDALDLVLSFHHAILDGWSVANVIVELMTLYRGDPAPPAAPSPAWQAKEERRALASAETARYWADLLDGAAMTSLDGFRAHEPVEEPRFASHRVDLPADLLDRLRARAAEHSLPVKSLLLAAHCLTLHLFSRAGTVVTGVVAHGRPDLPEADRMVGLFLNTVPVRTDIAGRTRLDVARELFRQERDGHEHRRYPLSAIQQAHGGVLQTAFNYVDLHVLEPLRELTGLRVWEETNFPLFVNVIADPVGDGTFLRVDTDGRAITRDQAALIADTYVGVLRELVADPHGAVDFSFLAPRQDVVPHPEPLVDVVTRFARQAEATPDALAVTFGDDTAWTYRELERVSRSVATRLLGGGAEPGATIGVALDRSPEMIAVIWGVLRAGLVCVPLDVSYPAHRLALILDTARPHRVVAHPAHAHVAQDDGIVIPVDEVVADTADHVELPTPDLDDLALLLFTSGSTGRPKGVELTHRMWAGYTQWQLRVPSGEPGLRTLQFAPLSFDMSFQEIFSTHCGGGELRLVTDETRLDPIALLRVLDRHGVQRVLLPAVAFQRLAEASNAVGVRPGALRVVVSSGEQMRITEEVRAFAAAVPGLMLENQYGPTETHQVTYHTLTGDPARFPDLPPIGRPLDGVEAQVLDADLKPVPVGVTGELFLGGDCLARGYHRAPDLTRERFLPHPWRAGARLYRTGDLARLLPDGSVIWLGRADTQVKVRGFRIETAEVELAVMRQAERHTGLRGAAVVARRRPDGDAFLAAFLIGDADGVDLADLAGSLRAELPEYMVPSYFGWLDAFPLTPSGKRDDSALREIPLTRDDSAERVAPRDEYERNLAEVFTELLDLSEVGVDDDFFANGGTSLTAMRLVVTIEKRYGVGVPLAALIETPTVAGLAERLRVKSAVAEFDPLVPIRRDGDRPPLFLVHPLGGHVLCYLPIARHLPPDQPVYALQAAGSDQGSTPARSIEEMAAAYLAAIRRVRPEGPYVLGGWSFGGFVAYEIARVLREEDPDAVSELVLLDSITMRRDHDVTVGDDALMEFFYWELVWFERSLDAVEQLPADFTEDEKLDRVLDRAMSTGVLPWGTSRATVKRLYELFRANWRALIDYRPPVTDLDVTLLRADGPLPDSLKPMHRAAGTLHAEPDNGWRHWTTGRLDVVDVSGDHLVLMEEPHVAGVADAITTLLSPNRAEGTAP</sequence>
<dbReference type="CDD" id="cd05930">
    <property type="entry name" value="A_NRPS"/>
    <property type="match status" value="1"/>
</dbReference>
<comment type="caution">
    <text evidence="6">The sequence shown here is derived from an EMBL/GenBank/DDBJ whole genome shotgun (WGS) entry which is preliminary data.</text>
</comment>
<dbReference type="InterPro" id="IPR001031">
    <property type="entry name" value="Thioesterase"/>
</dbReference>
<dbReference type="FunFam" id="1.10.1200.10:FF:000005">
    <property type="entry name" value="Nonribosomal peptide synthetase 1"/>
    <property type="match status" value="1"/>
</dbReference>
<dbReference type="Gene3D" id="3.40.50.1820">
    <property type="entry name" value="alpha/beta hydrolase"/>
    <property type="match status" value="1"/>
</dbReference>
<dbReference type="InterPro" id="IPR000873">
    <property type="entry name" value="AMP-dep_synth/lig_dom"/>
</dbReference>
<comment type="cofactor">
    <cofactor evidence="1">
        <name>pantetheine 4'-phosphate</name>
        <dbReference type="ChEBI" id="CHEBI:47942"/>
    </cofactor>
</comment>
<dbReference type="PANTHER" id="PTHR45527">
    <property type="entry name" value="NONRIBOSOMAL PEPTIDE SYNTHETASE"/>
    <property type="match status" value="1"/>
</dbReference>
<dbReference type="InterPro" id="IPR020806">
    <property type="entry name" value="PKS_PP-bd"/>
</dbReference>
<dbReference type="PANTHER" id="PTHR45527:SF14">
    <property type="entry name" value="PLIPASTATIN SYNTHASE SUBUNIT B"/>
    <property type="match status" value="1"/>
</dbReference>
<dbReference type="CDD" id="cd17651">
    <property type="entry name" value="A_NRPS_VisG_like"/>
    <property type="match status" value="1"/>
</dbReference>